<sequence length="252" mass="27447">MTSPSEEPAWKQRAVERSIKTAKLRAAQRVQRFLDAAQAIIIEKGSTDFTVQEVVDRSRQSLRSFYLQFDGKHELLLALFEDALSKSADQIRAATANEDEPIERLKVAVQLLYESSRPDPTAKRPLFTDFAPRLLVSHPAEVKVAHAPLLALLTELMEEAAAAGQLRPGINPKRMAAMTMQTVMFVAQSSGGTEDGTQHPITADEVWDFCAHGFAALPAESASSEDSPPGNNGKADSDQTGEASSSNAKRDK</sequence>
<dbReference type="SUPFAM" id="SSF46689">
    <property type="entry name" value="Homeodomain-like"/>
    <property type="match status" value="1"/>
</dbReference>
<dbReference type="Gene3D" id="1.10.357.10">
    <property type="entry name" value="Tetracycline Repressor, domain 2"/>
    <property type="match status" value="1"/>
</dbReference>
<dbReference type="Pfam" id="PF00440">
    <property type="entry name" value="TetR_N"/>
    <property type="match status" value="1"/>
</dbReference>
<dbReference type="eggNOG" id="COG1309">
    <property type="taxonomic scope" value="Bacteria"/>
</dbReference>
<feature type="region of interest" description="Disordered" evidence="4">
    <location>
        <begin position="218"/>
        <end position="252"/>
    </location>
</feature>
<evidence type="ECO:0000313" key="5">
    <source>
        <dbReference type="EMBL" id="EKF25624.1"/>
    </source>
</evidence>
<organism evidence="5 6">
    <name type="scientific">Mycolicibacterium hassiacum (strain DSM 44199 / CIP 105218 / JCM 12690 / 3849)</name>
    <name type="common">Mycobacterium hassiacum</name>
    <dbReference type="NCBI Taxonomy" id="1122247"/>
    <lineage>
        <taxon>Bacteria</taxon>
        <taxon>Bacillati</taxon>
        <taxon>Actinomycetota</taxon>
        <taxon>Actinomycetes</taxon>
        <taxon>Mycobacteriales</taxon>
        <taxon>Mycobacteriaceae</taxon>
        <taxon>Mycolicibacterium</taxon>
    </lineage>
</organism>
<evidence type="ECO:0000313" key="6">
    <source>
        <dbReference type="Proteomes" id="UP000006265"/>
    </source>
</evidence>
<dbReference type="GO" id="GO:0003700">
    <property type="term" value="F:DNA-binding transcription factor activity"/>
    <property type="evidence" value="ECO:0007669"/>
    <property type="project" value="TreeGrafter"/>
</dbReference>
<keyword evidence="6" id="KW-1185">Reference proteome</keyword>
<dbReference type="GO" id="GO:0000976">
    <property type="term" value="F:transcription cis-regulatory region binding"/>
    <property type="evidence" value="ECO:0007669"/>
    <property type="project" value="TreeGrafter"/>
</dbReference>
<keyword evidence="2" id="KW-0238">DNA-binding</keyword>
<evidence type="ECO:0000256" key="4">
    <source>
        <dbReference type="SAM" id="MobiDB-lite"/>
    </source>
</evidence>
<dbReference type="EMBL" id="AMRA01000010">
    <property type="protein sequence ID" value="EKF25624.1"/>
    <property type="molecule type" value="Genomic_DNA"/>
</dbReference>
<dbReference type="InterPro" id="IPR001647">
    <property type="entry name" value="HTH_TetR"/>
</dbReference>
<comment type="caution">
    <text evidence="5">The sequence shown here is derived from an EMBL/GenBank/DDBJ whole genome shotgun (WGS) entry which is preliminary data.</text>
</comment>
<dbReference type="InterPro" id="IPR036271">
    <property type="entry name" value="Tet_transcr_reg_TetR-rel_C_sf"/>
</dbReference>
<name>K5BKX5_MYCHD</name>
<feature type="compositionally biased region" description="Polar residues" evidence="4">
    <location>
        <begin position="238"/>
        <end position="252"/>
    </location>
</feature>
<dbReference type="PANTHER" id="PTHR30055:SF234">
    <property type="entry name" value="HTH-TYPE TRANSCRIPTIONAL REGULATOR BETI"/>
    <property type="match status" value="1"/>
</dbReference>
<protein>
    <submittedName>
        <fullName evidence="5">Bacterial regulatory s, tetR family protein</fullName>
    </submittedName>
</protein>
<evidence type="ECO:0000256" key="2">
    <source>
        <dbReference type="ARBA" id="ARBA00023125"/>
    </source>
</evidence>
<dbReference type="SUPFAM" id="SSF48498">
    <property type="entry name" value="Tetracyclin repressor-like, C-terminal domain"/>
    <property type="match status" value="1"/>
</dbReference>
<dbReference type="STRING" id="1122247.GCA_000379865_00651"/>
<dbReference type="Proteomes" id="UP000006265">
    <property type="component" value="Unassembled WGS sequence"/>
</dbReference>
<evidence type="ECO:0000256" key="3">
    <source>
        <dbReference type="ARBA" id="ARBA00023163"/>
    </source>
</evidence>
<gene>
    <name evidence="5" type="ORF">C731_0326</name>
</gene>
<dbReference type="InterPro" id="IPR050109">
    <property type="entry name" value="HTH-type_TetR-like_transc_reg"/>
</dbReference>
<dbReference type="AlphaFoldDB" id="K5BKX5"/>
<proteinExistence type="predicted"/>
<keyword evidence="1" id="KW-0805">Transcription regulation</keyword>
<dbReference type="PROSITE" id="PS50977">
    <property type="entry name" value="HTH_TETR_2"/>
    <property type="match status" value="1"/>
</dbReference>
<accession>K5BKX5</accession>
<dbReference type="InterPro" id="IPR009057">
    <property type="entry name" value="Homeodomain-like_sf"/>
</dbReference>
<dbReference type="Gene3D" id="1.10.10.60">
    <property type="entry name" value="Homeodomain-like"/>
    <property type="match status" value="1"/>
</dbReference>
<dbReference type="PANTHER" id="PTHR30055">
    <property type="entry name" value="HTH-TYPE TRANSCRIPTIONAL REGULATOR RUTR"/>
    <property type="match status" value="1"/>
</dbReference>
<reference evidence="5 6" key="1">
    <citation type="journal article" date="2012" name="J. Bacteriol.">
        <title>Genome sequence of Mycobacterium hassiacum DSM 44199, a rare source of heat-stable mycobacterial proteins.</title>
        <authorList>
            <person name="Tiago I."/>
            <person name="Maranha A."/>
            <person name="Mendes V."/>
            <person name="Alarico S."/>
            <person name="Moynihan P.J."/>
            <person name="Clarke A.J."/>
            <person name="Macedo-Ribeiro S."/>
            <person name="Pereira P.J."/>
            <person name="Empadinhas N."/>
        </authorList>
    </citation>
    <scope>NUCLEOTIDE SEQUENCE [LARGE SCALE GENOMIC DNA]</scope>
    <source>
        <strain evidence="6">DSM 44199 / CIP 105218 / JCM 12690 / 3849</strain>
    </source>
</reference>
<dbReference type="PATRIC" id="fig|1122247.3.peg.308"/>
<feature type="compositionally biased region" description="Low complexity" evidence="4">
    <location>
        <begin position="218"/>
        <end position="229"/>
    </location>
</feature>
<keyword evidence="3" id="KW-0804">Transcription</keyword>
<evidence type="ECO:0000256" key="1">
    <source>
        <dbReference type="ARBA" id="ARBA00023015"/>
    </source>
</evidence>